<proteinExistence type="predicted"/>
<feature type="region of interest" description="Disordered" evidence="13">
    <location>
        <begin position="891"/>
        <end position="924"/>
    </location>
</feature>
<dbReference type="GO" id="GO:0009231">
    <property type="term" value="P:riboflavin biosynthetic process"/>
    <property type="evidence" value="ECO:0007669"/>
    <property type="project" value="UniProtKB-KW"/>
</dbReference>
<evidence type="ECO:0000256" key="5">
    <source>
        <dbReference type="ARBA" id="ARBA00022723"/>
    </source>
</evidence>
<dbReference type="Proteomes" id="UP000186817">
    <property type="component" value="Unassembled WGS sequence"/>
</dbReference>
<gene>
    <name evidence="16" type="primary">ribBA</name>
    <name evidence="16" type="ORF">AK812_SmicGene30195</name>
</gene>
<dbReference type="GO" id="GO:0008686">
    <property type="term" value="F:3,4-dihydroxy-2-butanone-4-phosphate synthase activity"/>
    <property type="evidence" value="ECO:0007669"/>
    <property type="project" value="TreeGrafter"/>
</dbReference>
<feature type="compositionally biased region" description="Acidic residues" evidence="13">
    <location>
        <begin position="1929"/>
        <end position="1987"/>
    </location>
</feature>
<evidence type="ECO:0000259" key="15">
    <source>
        <dbReference type="PROSITE" id="PS51746"/>
    </source>
</evidence>
<comment type="catalytic activity">
    <reaction evidence="11">
        <text>GTP + 4 H2O = 2,5-diamino-6-hydroxy-4-(5-phosphoribosylamino)-pyrimidine + formate + 2 phosphate + 3 H(+)</text>
        <dbReference type="Rhea" id="RHEA:23704"/>
        <dbReference type="ChEBI" id="CHEBI:15377"/>
        <dbReference type="ChEBI" id="CHEBI:15378"/>
        <dbReference type="ChEBI" id="CHEBI:15740"/>
        <dbReference type="ChEBI" id="CHEBI:37565"/>
        <dbReference type="ChEBI" id="CHEBI:43474"/>
        <dbReference type="ChEBI" id="CHEBI:58614"/>
        <dbReference type="EC" id="3.5.4.25"/>
    </reaction>
</comment>
<dbReference type="Gene3D" id="3.60.40.10">
    <property type="entry name" value="PPM-type phosphatase domain"/>
    <property type="match status" value="1"/>
</dbReference>
<dbReference type="InterPro" id="IPR017907">
    <property type="entry name" value="Znf_RING_CS"/>
</dbReference>
<dbReference type="CDD" id="cd00641">
    <property type="entry name" value="GTP_cyclohydro2"/>
    <property type="match status" value="1"/>
</dbReference>
<keyword evidence="6" id="KW-0547">Nucleotide-binding</keyword>
<dbReference type="EMBL" id="LSRX01000813">
    <property type="protein sequence ID" value="OLP88454.1"/>
    <property type="molecule type" value="Genomic_DNA"/>
</dbReference>
<dbReference type="GO" id="GO:0003935">
    <property type="term" value="F:GTP cyclohydrolase II activity"/>
    <property type="evidence" value="ECO:0007669"/>
    <property type="project" value="UniProtKB-EC"/>
</dbReference>
<evidence type="ECO:0000256" key="7">
    <source>
        <dbReference type="ARBA" id="ARBA00022771"/>
    </source>
</evidence>
<dbReference type="Gene3D" id="3.40.430.10">
    <property type="entry name" value="Dihydrofolate Reductase, subunit A"/>
    <property type="match status" value="1"/>
</dbReference>
<dbReference type="InterPro" id="IPR032677">
    <property type="entry name" value="GTP_cyclohydro_II"/>
</dbReference>
<dbReference type="CDD" id="cd00143">
    <property type="entry name" value="PP2Cc"/>
    <property type="match status" value="1"/>
</dbReference>
<dbReference type="GO" id="GO:0008270">
    <property type="term" value="F:zinc ion binding"/>
    <property type="evidence" value="ECO:0007669"/>
    <property type="project" value="UniProtKB-KW"/>
</dbReference>
<dbReference type="PROSITE" id="PS50089">
    <property type="entry name" value="ZF_RING_2"/>
    <property type="match status" value="1"/>
</dbReference>
<dbReference type="SUPFAM" id="SSF53597">
    <property type="entry name" value="Dihydrofolate reductase-like"/>
    <property type="match status" value="1"/>
</dbReference>
<dbReference type="NCBIfam" id="NF001591">
    <property type="entry name" value="PRK00393.1"/>
    <property type="match status" value="1"/>
</dbReference>
<dbReference type="InterPro" id="IPR013083">
    <property type="entry name" value="Znf_RING/FYVE/PHD"/>
</dbReference>
<evidence type="ECO:0000256" key="9">
    <source>
        <dbReference type="ARBA" id="ARBA00022833"/>
    </source>
</evidence>
<evidence type="ECO:0000256" key="3">
    <source>
        <dbReference type="ARBA" id="ARBA00004904"/>
    </source>
</evidence>
<dbReference type="SUPFAM" id="SSF81606">
    <property type="entry name" value="PP2C-like"/>
    <property type="match status" value="1"/>
</dbReference>
<evidence type="ECO:0000256" key="1">
    <source>
        <dbReference type="ARBA" id="ARBA00001947"/>
    </source>
</evidence>
<comment type="pathway">
    <text evidence="3">Cofactor biosynthesis; riboflavin biosynthesis; 2-hydroxy-3-oxobutyl phosphate from D-ribulose 5-phosphate: step 1/1.</text>
</comment>
<keyword evidence="8" id="KW-0378">Hydrolase</keyword>
<evidence type="ECO:0000256" key="11">
    <source>
        <dbReference type="ARBA" id="ARBA00049295"/>
    </source>
</evidence>
<feature type="region of interest" description="Disordered" evidence="13">
    <location>
        <begin position="1072"/>
        <end position="1143"/>
    </location>
</feature>
<accession>A0A1Q9CZX3</accession>
<evidence type="ECO:0000313" key="16">
    <source>
        <dbReference type="EMBL" id="OLP88454.1"/>
    </source>
</evidence>
<dbReference type="OrthoDB" id="10264738at2759"/>
<organism evidence="16 17">
    <name type="scientific">Symbiodinium microadriaticum</name>
    <name type="common">Dinoflagellate</name>
    <name type="synonym">Zooxanthella microadriatica</name>
    <dbReference type="NCBI Taxonomy" id="2951"/>
    <lineage>
        <taxon>Eukaryota</taxon>
        <taxon>Sar</taxon>
        <taxon>Alveolata</taxon>
        <taxon>Dinophyceae</taxon>
        <taxon>Suessiales</taxon>
        <taxon>Symbiodiniaceae</taxon>
        <taxon>Symbiodinium</taxon>
    </lineage>
</organism>
<keyword evidence="7 12" id="KW-0863">Zinc-finger</keyword>
<dbReference type="GO" id="GO:0005829">
    <property type="term" value="C:cytosol"/>
    <property type="evidence" value="ECO:0007669"/>
    <property type="project" value="TreeGrafter"/>
</dbReference>
<dbReference type="InterPro" id="IPR036144">
    <property type="entry name" value="RibA-like_sf"/>
</dbReference>
<comment type="pathway">
    <text evidence="2">Cofactor biosynthesis; riboflavin biosynthesis; 5-amino-6-(D-ribitylamino)uracil from GTP: step 1/4.</text>
</comment>
<evidence type="ECO:0000256" key="10">
    <source>
        <dbReference type="ARBA" id="ARBA00023134"/>
    </source>
</evidence>
<feature type="region of interest" description="Disordered" evidence="13">
    <location>
        <begin position="1919"/>
        <end position="1987"/>
    </location>
</feature>
<dbReference type="Pfam" id="PF00925">
    <property type="entry name" value="GTP_cyclohydro2"/>
    <property type="match status" value="1"/>
</dbReference>
<dbReference type="InterPro" id="IPR001932">
    <property type="entry name" value="PPM-type_phosphatase-like_dom"/>
</dbReference>
<feature type="compositionally biased region" description="Polar residues" evidence="13">
    <location>
        <begin position="1118"/>
        <end position="1131"/>
    </location>
</feature>
<evidence type="ECO:0000256" key="2">
    <source>
        <dbReference type="ARBA" id="ARBA00004853"/>
    </source>
</evidence>
<dbReference type="Pfam" id="PF00481">
    <property type="entry name" value="PP2C"/>
    <property type="match status" value="1"/>
</dbReference>
<dbReference type="SUPFAM" id="SSF142695">
    <property type="entry name" value="RibA-like"/>
    <property type="match status" value="1"/>
</dbReference>
<evidence type="ECO:0000256" key="4">
    <source>
        <dbReference type="ARBA" id="ARBA00022619"/>
    </source>
</evidence>
<feature type="domain" description="RING-type" evidence="14">
    <location>
        <begin position="980"/>
        <end position="1024"/>
    </location>
</feature>
<feature type="compositionally biased region" description="Low complexity" evidence="13">
    <location>
        <begin position="907"/>
        <end position="919"/>
    </location>
</feature>
<keyword evidence="17" id="KW-1185">Reference proteome</keyword>
<keyword evidence="4" id="KW-0686">Riboflavin biosynthesis</keyword>
<dbReference type="Pfam" id="PF01872">
    <property type="entry name" value="RibD_C"/>
    <property type="match status" value="1"/>
</dbReference>
<dbReference type="InterPro" id="IPR024072">
    <property type="entry name" value="DHFR-like_dom_sf"/>
</dbReference>
<feature type="region of interest" description="Disordered" evidence="13">
    <location>
        <begin position="299"/>
        <end position="320"/>
    </location>
</feature>
<feature type="domain" description="PPM-type phosphatase" evidence="15">
    <location>
        <begin position="579"/>
        <end position="882"/>
    </location>
</feature>
<comment type="caution">
    <text evidence="16">The sequence shown here is derived from an EMBL/GenBank/DDBJ whole genome shotgun (WGS) entry which is preliminary data.</text>
</comment>
<evidence type="ECO:0000256" key="6">
    <source>
        <dbReference type="ARBA" id="ARBA00022741"/>
    </source>
</evidence>
<reference evidence="16 17" key="1">
    <citation type="submission" date="2016-02" db="EMBL/GenBank/DDBJ databases">
        <title>Genome analysis of coral dinoflagellate symbionts highlights evolutionary adaptations to a symbiotic lifestyle.</title>
        <authorList>
            <person name="Aranda M."/>
            <person name="Li Y."/>
            <person name="Liew Y.J."/>
            <person name="Baumgarten S."/>
            <person name="Simakov O."/>
            <person name="Wilson M."/>
            <person name="Piel J."/>
            <person name="Ashoor H."/>
            <person name="Bougouffa S."/>
            <person name="Bajic V.B."/>
            <person name="Ryu T."/>
            <person name="Ravasi T."/>
            <person name="Bayer T."/>
            <person name="Micklem G."/>
            <person name="Kim H."/>
            <person name="Bhak J."/>
            <person name="Lajeunesse T.C."/>
            <person name="Voolstra C.R."/>
        </authorList>
    </citation>
    <scope>NUCLEOTIDE SEQUENCE [LARGE SCALE GENOMIC DNA]</scope>
    <source>
        <strain evidence="16 17">CCMP2467</strain>
    </source>
</reference>
<dbReference type="GO" id="GO:0005525">
    <property type="term" value="F:GTP binding"/>
    <property type="evidence" value="ECO:0007669"/>
    <property type="project" value="UniProtKB-KW"/>
</dbReference>
<dbReference type="InterPro" id="IPR000926">
    <property type="entry name" value="RibA"/>
</dbReference>
<evidence type="ECO:0000256" key="8">
    <source>
        <dbReference type="ARBA" id="ARBA00022801"/>
    </source>
</evidence>
<dbReference type="Gene3D" id="3.40.50.10990">
    <property type="entry name" value="GTP cyclohydrolase II"/>
    <property type="match status" value="1"/>
</dbReference>
<keyword evidence="10" id="KW-0342">GTP-binding</keyword>
<keyword evidence="5" id="KW-0479">Metal-binding</keyword>
<dbReference type="PROSITE" id="PS51746">
    <property type="entry name" value="PPM_2"/>
    <property type="match status" value="1"/>
</dbReference>
<dbReference type="Gene3D" id="3.30.160.60">
    <property type="entry name" value="Classic Zinc Finger"/>
    <property type="match status" value="1"/>
</dbReference>
<dbReference type="Pfam" id="PF00643">
    <property type="entry name" value="zf-B_box"/>
    <property type="match status" value="1"/>
</dbReference>
<dbReference type="SUPFAM" id="SSF57845">
    <property type="entry name" value="B-box zinc-binding domain"/>
    <property type="match status" value="1"/>
</dbReference>
<evidence type="ECO:0000256" key="13">
    <source>
        <dbReference type="SAM" id="MobiDB-lite"/>
    </source>
</evidence>
<keyword evidence="9" id="KW-0862">Zinc</keyword>
<dbReference type="Gene3D" id="3.30.40.10">
    <property type="entry name" value="Zinc/RING finger domain, C3HC4 (zinc finger)"/>
    <property type="match status" value="1"/>
</dbReference>
<name>A0A1Q9CZX3_SYMMI</name>
<evidence type="ECO:0000256" key="12">
    <source>
        <dbReference type="PROSITE-ProRule" id="PRU00175"/>
    </source>
</evidence>
<dbReference type="SMART" id="SM00332">
    <property type="entry name" value="PP2Cc"/>
    <property type="match status" value="1"/>
</dbReference>
<evidence type="ECO:0000313" key="17">
    <source>
        <dbReference type="Proteomes" id="UP000186817"/>
    </source>
</evidence>
<comment type="cofactor">
    <cofactor evidence="1">
        <name>Zn(2+)</name>
        <dbReference type="ChEBI" id="CHEBI:29105"/>
    </cofactor>
</comment>
<dbReference type="InterPro" id="IPR001841">
    <property type="entry name" value="Znf_RING"/>
</dbReference>
<dbReference type="InterPro" id="IPR036457">
    <property type="entry name" value="PPM-type-like_dom_sf"/>
</dbReference>
<dbReference type="InterPro" id="IPR002734">
    <property type="entry name" value="RibDG_C"/>
</dbReference>
<dbReference type="GO" id="GO:0008703">
    <property type="term" value="F:5-amino-6-(5-phosphoribosylamino)uracil reductase activity"/>
    <property type="evidence" value="ECO:0007669"/>
    <property type="project" value="InterPro"/>
</dbReference>
<dbReference type="PROSITE" id="PS00518">
    <property type="entry name" value="ZF_RING_1"/>
    <property type="match status" value="1"/>
</dbReference>
<protein>
    <submittedName>
        <fullName evidence="16">Riboflavin biosynthesis protein RibBA</fullName>
    </submittedName>
</protein>
<dbReference type="PANTHER" id="PTHR21327">
    <property type="entry name" value="GTP CYCLOHYDROLASE II-RELATED"/>
    <property type="match status" value="1"/>
</dbReference>
<dbReference type="CDD" id="cd19756">
    <property type="entry name" value="Bbox2"/>
    <property type="match status" value="1"/>
</dbReference>
<sequence>MWRWAPPQVLGAYTRCASLRQHTCQAALHGEHVWSRRSFCRRHVNGSADESAAVVEFVARNLRSMDSLPAVTLTYAQSLDGSIAAAGNERVLISGQQSMAMTHRFRTMHDAILIGVGTLLADDPQLTARLVPGQSPLPVVLDSRLRSPVTSRLVAGAAERAAERAADGAGLVIVTTENDSCVKKQERYQALASIPGVRLLAVPERDGYASLQHALNALRKQFGCDSLMVEGGRAVIASFLTNPQLVTSFVATLSPKFLGGLGPSANLQNSRDALLSLHDMRSCTVGEDIVVYGAPAGDGKPSTRIKAGSQQPEPAEPAEHVEHVEHVSLRSSCRMWIEAIEDECEMKVYSTSKPGQEIVALIKGQVAGAEAVPVRVHSECFTGDVLGSKRCDCGPQLHSFLHTLHNETRGVLLYIRGDEGRGIGLVDKIRAYELQEKGLDTVDANLSLGLAADLRTFEGSRKVLEGLGVRSIRLYTNNPEKVEALQPLACEVCPMNSTPNEHNMDYLLTKRNRMNHRTLLSELSADKAPAPSPRVLSQAFRSPALGSSELTEVGGPEGLAMIDALRASNARRPKLAKVLSESTFMQGRRPQQEDRHVKIPDLTKAAKALKMPIDHLEQPCAFLAVYDGHRGPLCAEFVAKSLHLRLLKHLTQTTTKSSEEIGLALKTTCQELDEEFLAKHRTAVDGCTVVMALLTGSLLTVAWLGDSRALLCRSTSAGGVATVPLTQDHRPSASTEADRVREAGGMIVNFDGAKRVAHAGFDNQIRELRRAKAAGLGAVGRPPVALAVTRALGDRDFKVDKPLLIATPSVRSFELDASVHFIALMCDGITDVLSNEEIIFELDFLRDAADASANARKACGDLVQKAYSRGSQDNLTVVMAFFEWEGEKRSSGAVGPVEVPPSKRARSGQSSSPANAASAGGSGGHDKTGILFSAAGPPQCDAHFSEIDAAVDVSAGMLDAMAVAATPPVNYPRGEPPTRCAECGNVLVDALVLSCGHDLCLTCAASALRQTRSLSGRTVRCLLCPSITELCEEAVAALTEQKLENGGLQPQLLPQPQACSICSSWIQPPGARSGTAMYPPRIPNERTAPGLREAESPHSQDGSAQRGITKAALARPHQVSSTSVSPVQWQRTPEPLAVEPSRPSGRTVHIYRCPEHPEEPATYFCATCECLCICAECVIQKNGRHRDHEVLRVAKAHEVLKSRAGALLDEAIALEDDFSMVGDRLAWRRKDIERAAARGRASVRSAFARVRAQLNEREAELLESLDAYETGSLSHIDTGHSEYGSRLNELRKLQENLRSRCRNDGDAVEALNTFSTAKAAITSLREAFRQEEFNAASPPDEFVGLAGSARAELDLHAEGLASLEEAVASLCERGVDVPQKVSAGAAVSRPPQNSMPQLSLPRKLGTIKSVISVLRGISKNYTVRMVQHFLDTACGDFEWKRYNFLYLPRRGHSHSGLAIVNFIDAQSCATCECRLRLLQSEGVMSGIKSIGESYIQGFAQNLAYYAAMVSEDARDANHVLVLVQEQAALLLLPIPMVLGNCAPKSYMMAGPMCRASRGGRASGLLGFGYDREHLSNRSVRIVMIEDLTIDVGEYDGEVLQASGRFDDVASRVMLLFFPAQAETALCKILDAGSKSAQRPTARRPGHVSPLRISQGKLAKTWSGIRMCGSGCTAPQCGESGAIAPQPDSQLDPRMIPNPQCRGVGGLGGPGFGIHNTIRGNAEANPEYVPSSAQTDEQGNVTLSAWASFLPAEMSGKFGQASVWPTEVLLPRNGQIQILEAWYGHPSDPSRRIDVSARVSEFLRGPGQIGAGLANLVREGCYRGEQVRLEATSSFWGQDPAPFVWKKLMETPTYVPPPRWRGTFATLPSRPPESEAGQLAWAVKHLKVDKVRSILERWPHGAALIDDENNTLFHLAAANPGRAAEQPEGAGEEEEEDDVGDHDDDDDDADDDDDDDDEEEEEDDVGDHDDDDDDADDDDDDDDDGSCS</sequence>
<evidence type="ECO:0000259" key="14">
    <source>
        <dbReference type="PROSITE" id="PS50089"/>
    </source>
</evidence>
<dbReference type="PANTHER" id="PTHR21327:SF18">
    <property type="entry name" value="3,4-DIHYDROXY-2-BUTANONE 4-PHOSPHATE SYNTHASE"/>
    <property type="match status" value="1"/>
</dbReference>
<dbReference type="InterPro" id="IPR000315">
    <property type="entry name" value="Znf_B-box"/>
</dbReference>